<name>A0ABS9EIP2_9FLAO</name>
<keyword evidence="13" id="KW-1185">Reference proteome</keyword>
<evidence type="ECO:0000256" key="6">
    <source>
        <dbReference type="ARBA" id="ARBA00022833"/>
    </source>
</evidence>
<comment type="caution">
    <text evidence="12">The sequence shown here is derived from an EMBL/GenBank/DDBJ whole genome shotgun (WGS) entry which is preliminary data.</text>
</comment>
<accession>A0ABS9EIP2</accession>
<feature type="chain" id="PRO_5047489112" evidence="9">
    <location>
        <begin position="22"/>
        <end position="939"/>
    </location>
</feature>
<evidence type="ECO:0000256" key="7">
    <source>
        <dbReference type="ARBA" id="ARBA00023049"/>
    </source>
</evidence>
<evidence type="ECO:0000256" key="4">
    <source>
        <dbReference type="ARBA" id="ARBA00022723"/>
    </source>
</evidence>
<dbReference type="PANTHER" id="PTHR43690:SF34">
    <property type="entry name" value="ZINC PROTEASE PQQL-LIKE"/>
    <property type="match status" value="1"/>
</dbReference>
<keyword evidence="9" id="KW-0732">Signal</keyword>
<feature type="signal peptide" evidence="9">
    <location>
        <begin position="1"/>
        <end position="21"/>
    </location>
</feature>
<evidence type="ECO:0000313" key="13">
    <source>
        <dbReference type="Proteomes" id="UP001179363"/>
    </source>
</evidence>
<organism evidence="12 13">
    <name type="scientific">Gillisia lutea</name>
    <dbReference type="NCBI Taxonomy" id="2909668"/>
    <lineage>
        <taxon>Bacteria</taxon>
        <taxon>Pseudomonadati</taxon>
        <taxon>Bacteroidota</taxon>
        <taxon>Flavobacteriia</taxon>
        <taxon>Flavobacteriales</taxon>
        <taxon>Flavobacteriaceae</taxon>
        <taxon>Gillisia</taxon>
    </lineage>
</organism>
<feature type="domain" description="Peptidase M16 N-terminal" evidence="10">
    <location>
        <begin position="54"/>
        <end position="175"/>
    </location>
</feature>
<evidence type="ECO:0000256" key="1">
    <source>
        <dbReference type="ARBA" id="ARBA00001947"/>
    </source>
</evidence>
<feature type="domain" description="Peptidase M16 C-terminal" evidence="11">
    <location>
        <begin position="214"/>
        <end position="391"/>
    </location>
</feature>
<dbReference type="InterPro" id="IPR050626">
    <property type="entry name" value="Peptidase_M16"/>
</dbReference>
<keyword evidence="7" id="KW-0482">Metalloprotease</keyword>
<evidence type="ECO:0000256" key="2">
    <source>
        <dbReference type="ARBA" id="ARBA00007261"/>
    </source>
</evidence>
<dbReference type="PANTHER" id="PTHR43690">
    <property type="entry name" value="NARDILYSIN"/>
    <property type="match status" value="1"/>
</dbReference>
<reference evidence="12" key="1">
    <citation type="submission" date="2022-01" db="EMBL/GenBank/DDBJ databases">
        <title>Gillisia lutea sp. nov., isolated from marine plastic residues from the Malvarosa beach (Valencia, Spain).</title>
        <authorList>
            <person name="Vidal-Verdu A."/>
            <person name="Molina-Menor E."/>
            <person name="Satari L."/>
            <person name="Pascual J."/>
            <person name="Pereto J."/>
            <person name="Porcar M."/>
        </authorList>
    </citation>
    <scope>NUCLEOTIDE SEQUENCE</scope>
    <source>
        <strain evidence="12">M10.2A</strain>
    </source>
</reference>
<dbReference type="Proteomes" id="UP001179363">
    <property type="component" value="Unassembled WGS sequence"/>
</dbReference>
<feature type="domain" description="Peptidase M16 C-terminal" evidence="11">
    <location>
        <begin position="691"/>
        <end position="869"/>
    </location>
</feature>
<dbReference type="RefSeq" id="WP_236134367.1">
    <property type="nucleotide sequence ID" value="NZ_JAKGTH010000010.1"/>
</dbReference>
<gene>
    <name evidence="12" type="ORF">L1I30_11110</name>
</gene>
<dbReference type="PROSITE" id="PS00143">
    <property type="entry name" value="INSULINASE"/>
    <property type="match status" value="1"/>
</dbReference>
<evidence type="ECO:0000313" key="12">
    <source>
        <dbReference type="EMBL" id="MCF4102217.1"/>
    </source>
</evidence>
<dbReference type="Gene3D" id="3.30.830.10">
    <property type="entry name" value="Metalloenzyme, LuxS/M16 peptidase-like"/>
    <property type="match status" value="4"/>
</dbReference>
<evidence type="ECO:0000256" key="8">
    <source>
        <dbReference type="RuleBase" id="RU004447"/>
    </source>
</evidence>
<dbReference type="InterPro" id="IPR001431">
    <property type="entry name" value="Pept_M16_Zn_BS"/>
</dbReference>
<dbReference type="EMBL" id="JAKGTH010000010">
    <property type="protein sequence ID" value="MCF4102217.1"/>
    <property type="molecule type" value="Genomic_DNA"/>
</dbReference>
<dbReference type="InterPro" id="IPR007863">
    <property type="entry name" value="Peptidase_M16_C"/>
</dbReference>
<evidence type="ECO:0000256" key="5">
    <source>
        <dbReference type="ARBA" id="ARBA00022801"/>
    </source>
</evidence>
<keyword evidence="3" id="KW-0645">Protease</keyword>
<sequence>MRIMKIAMRIFLLLLVGSTFAQDKDQFFTLNQKLPLDPSVRTGKLENGLTYYIKENKRPEDKAEMRLVINAGSILEDEDQQGLAHFVEHMAFNGTKNFKKNELIDYLQSIGVEFGADLNAHTGFDETVYKLSVPTDNEEIFNTSLQVLRDWADGLTFSNEEIDNERGVVAEELRARSGAGTRMYYKAIPVMTNNSRYAERLPIGKLDIILNSKYDAVKRFYREWYRPDLMALILVGDFDVDETEQKIQRSFSSLKNPTKTRERKLYDIPEAKEPKAIVITDEEARGYSASVYFKKNADPTVFYKDYKRDLLKLLYSGMLRERFNEEALKKDASFLSASAGIGMFLTNVDSYYLKANLKEDKILEGYKAMVAESERARRFGFTQGELERYKADLLTNAEFFKNEADKIPSRIFVERLIDLFTFNDPVVSEQFKYDFYKTILPTITLQEVNKIGGEWLNTSNVAIVINAPEDDAIELPSEERFLQILKSAKTMELSPYVDNLKNMELMTEKPVAGEIISSRYIESINTTVWKFANGVTVMAKPTTFQNDIISMSGFRPGGSSNSPDSIFVSAREAGRIVSESGLNNISAINLGKLNMGKNVKVTPYINYYDDLMSGSSSTKDLERMFEMTHLYFTAPNKDVNSFETHKERLKTLYKRTEDNPGSYFEEMIAKTMTQNDMRSIPLKVDQIESELNIDEAFQFYKERFSNANGFTFIFAGNFELDSIKDLSATYLGSLPSDTSIESNWRDFGMRRVTGRVQKDVYKGIEDKSQVDMRFTGTLKFTPEKAKELQILAKVLKIKLTEELREKMGGVYGVRVSGFATDSPYQWYRLAVQFTCSPENVEKLKTKVLEEIDSIKKDGVSPENINKVKEMERGNVKEFLKYDSFWISKIRESYENDRELDSFLNFEEEIESISSESLQEAANTYFDSSNYAEFILYPEE</sequence>
<keyword evidence="4" id="KW-0479">Metal-binding</keyword>
<evidence type="ECO:0000256" key="3">
    <source>
        <dbReference type="ARBA" id="ARBA00022670"/>
    </source>
</evidence>
<keyword evidence="5" id="KW-0378">Hydrolase</keyword>
<protein>
    <submittedName>
        <fullName evidence="12">Insulinase family protein</fullName>
    </submittedName>
</protein>
<dbReference type="Pfam" id="PF05193">
    <property type="entry name" value="Peptidase_M16_C"/>
    <property type="match status" value="2"/>
</dbReference>
<comment type="cofactor">
    <cofactor evidence="1">
        <name>Zn(2+)</name>
        <dbReference type="ChEBI" id="CHEBI:29105"/>
    </cofactor>
</comment>
<dbReference type="SUPFAM" id="SSF63411">
    <property type="entry name" value="LuxS/MPP-like metallohydrolase"/>
    <property type="match status" value="4"/>
</dbReference>
<evidence type="ECO:0000259" key="11">
    <source>
        <dbReference type="Pfam" id="PF05193"/>
    </source>
</evidence>
<dbReference type="InterPro" id="IPR011765">
    <property type="entry name" value="Pept_M16_N"/>
</dbReference>
<keyword evidence="6" id="KW-0862">Zinc</keyword>
<evidence type="ECO:0000259" key="10">
    <source>
        <dbReference type="Pfam" id="PF00675"/>
    </source>
</evidence>
<comment type="similarity">
    <text evidence="2 8">Belongs to the peptidase M16 family.</text>
</comment>
<proteinExistence type="inferred from homology"/>
<dbReference type="InterPro" id="IPR011249">
    <property type="entry name" value="Metalloenz_LuxS/M16"/>
</dbReference>
<dbReference type="Pfam" id="PF00675">
    <property type="entry name" value="Peptidase_M16"/>
    <property type="match status" value="1"/>
</dbReference>
<evidence type="ECO:0000256" key="9">
    <source>
        <dbReference type="SAM" id="SignalP"/>
    </source>
</evidence>